<dbReference type="Proteomes" id="UP001378592">
    <property type="component" value="Unassembled WGS sequence"/>
</dbReference>
<keyword evidence="13" id="KW-1185">Reference proteome</keyword>
<dbReference type="InterPro" id="IPR032430">
    <property type="entry name" value="Blm10_mid"/>
</dbReference>
<dbReference type="Pfam" id="PF16507">
    <property type="entry name" value="HEAT_PSME4_mid"/>
    <property type="match status" value="1"/>
</dbReference>
<keyword evidence="7" id="KW-0234">DNA repair</keyword>
<dbReference type="InterPro" id="IPR011989">
    <property type="entry name" value="ARM-like"/>
</dbReference>
<reference evidence="12 13" key="1">
    <citation type="submission" date="2024-03" db="EMBL/GenBank/DDBJ databases">
        <title>The genome assembly and annotation of the cricket Gryllus longicercus Weissman &amp; Gray.</title>
        <authorList>
            <person name="Szrajer S."/>
            <person name="Gray D."/>
            <person name="Ylla G."/>
        </authorList>
    </citation>
    <scope>NUCLEOTIDE SEQUENCE [LARGE SCALE GENOMIC DNA]</scope>
    <source>
        <strain evidence="12">DAG 2021-001</strain>
        <tissue evidence="12">Whole body minus gut</tissue>
    </source>
</reference>
<evidence type="ECO:0000256" key="1">
    <source>
        <dbReference type="ARBA" id="ARBA00004324"/>
    </source>
</evidence>
<keyword evidence="4" id="KW-0963">Cytoplasm</keyword>
<dbReference type="InterPro" id="IPR016024">
    <property type="entry name" value="ARM-type_fold"/>
</dbReference>
<keyword evidence="5" id="KW-0677">Repeat</keyword>
<dbReference type="InterPro" id="IPR021843">
    <property type="entry name" value="PSME4_C"/>
</dbReference>
<feature type="domain" description="Proteasome activator complex subunit 4-like HEAT repeat-like" evidence="11">
    <location>
        <begin position="1158"/>
        <end position="1443"/>
    </location>
</feature>
<keyword evidence="8" id="KW-0539">Nucleus</keyword>
<evidence type="ECO:0000256" key="2">
    <source>
        <dbReference type="ARBA" id="ARBA00004496"/>
    </source>
</evidence>
<name>A0AAN9YVP4_9ORTH</name>
<feature type="domain" description="Proteasome activator Blm10 middle HEAT repeats region" evidence="10">
    <location>
        <begin position="314"/>
        <end position="794"/>
    </location>
</feature>
<comment type="caution">
    <text evidence="12">The sequence shown here is derived from an EMBL/GenBank/DDBJ whole genome shotgun (WGS) entry which is preliminary data.</text>
</comment>
<proteinExistence type="inferred from homology"/>
<evidence type="ECO:0000256" key="3">
    <source>
        <dbReference type="ARBA" id="ARBA00005739"/>
    </source>
</evidence>
<dbReference type="InterPro" id="IPR055455">
    <property type="entry name" value="HEAT_PSME4"/>
</dbReference>
<dbReference type="Gene3D" id="1.25.10.10">
    <property type="entry name" value="Leucine-rich Repeat Variant"/>
    <property type="match status" value="1"/>
</dbReference>
<dbReference type="PANTHER" id="PTHR32170">
    <property type="entry name" value="PROTEASOME ACTIVATOR COMPLEX SUBUNIT 4"/>
    <property type="match status" value="1"/>
</dbReference>
<dbReference type="GO" id="GO:0006281">
    <property type="term" value="P:DNA repair"/>
    <property type="evidence" value="ECO:0007669"/>
    <property type="project" value="UniProtKB-KW"/>
</dbReference>
<evidence type="ECO:0000313" key="12">
    <source>
        <dbReference type="EMBL" id="KAK7788858.1"/>
    </source>
</evidence>
<evidence type="ECO:0000256" key="7">
    <source>
        <dbReference type="ARBA" id="ARBA00023204"/>
    </source>
</evidence>
<evidence type="ECO:0000313" key="13">
    <source>
        <dbReference type="Proteomes" id="UP001378592"/>
    </source>
</evidence>
<evidence type="ECO:0000256" key="8">
    <source>
        <dbReference type="ARBA" id="ARBA00023242"/>
    </source>
</evidence>
<comment type="subcellular location">
    <subcellularLocation>
        <location evidence="2">Cytoplasm</location>
    </subcellularLocation>
    <subcellularLocation>
        <location evidence="1">Nucleus speckle</location>
    </subcellularLocation>
</comment>
<evidence type="ECO:0008006" key="14">
    <source>
        <dbReference type="Google" id="ProtNLM"/>
    </source>
</evidence>
<sequence length="1825" mass="210355">MAGISLSAKTSECEFQKEKIYNKMLPYASQLDEESQSVLQSIKENLGLSVTMREIRPGCDVWTNRLKKYILLYGLKFSKEEHLNFIRVMYELILIPHLEPYLFREFINILIELLKKKELISPAELVIPWVPLYNLCKNILFSSRVSLGMYGYSLLIQKEFVALIQIARFYFEETATKEMLDEWKPMLCPFDYRTVSDTFQIMSYFLPVQFTSNREKEYTLWLDDFMTFWKICNNNFDWEHDLMELISILAKNNIGYIDWEPYVPLMFSRFLKCFQLPVCYKQPQMRDFRKLNISAISVWIVSALGGTSTAQDHLSDLMNILVSYFEPSNVGRWTKFLGKFLEELVAHFVERLHYERHKKLTWETPVPNTKKLTERDITKFVESLKFGTLRAMFSSMRSAVRVSLQYLAMLRPHLIIPDVIEDFYFHIGGTFGSLNFRSAIQCLTAVLRPMLEGSCGYKEGPSYVVPLLMAALPGIDPSDTEKSVDTFDFVSTMATLVPIMDCSQASKFYDNLTKEEEATCLATANFVDFVLQFLDNCFMFVTSSSLESINIERETHKESLQESLILGSLWISCTSVFQQTSLKIYEVALDKLFRFATESIFETKVAGRLLATICQSFVQVNAEISLQKFLPFLSNNILTLLSSNNVLKEDSLTPELLHYLLLISEISHCPGCCILPHASLIRKVIDRSLQLTCREGFLMALRLLAGFLNSLLSIVPLEYRSVPQSFDRPLSEYLPVRDWGKLGNIDDLKLEFFVPGENERNCVKSIIDMYLPIQVEFIKSTVENASSLMDEKLEFALEIIRVLLDCRVLFPSWTDAPVHLVDSFLKDNFFYSDSQMQQIAASDKYIAICNGNMRNTLVDILTKLQYKLLMCEKPNTKSLAVLIQIWDILLTDKFNKIVYATHWLFYHCHKRFSGNKLLGSKRHVRSLLINRVLLQHELLFSRYVPPFTSTHKDIMMNLLQLSTSQYSIIRNQARSALSDAVTKFPYSHNLLTSSISESLKKDAVLEPDVFEGAIHIIMEPRHHPIVARHDWMVLHSLWPTLIRAKPEKISILALMKSVENVVERQIGTITVNLEVSDSCVEFAIKLCESVSDDILKHINQGIQTLAQRTQYNLEHYLSFIDLMVKIIENETLHSRFQCMAMTFLMSVIHPDVPYPPEAVKCITSYLIDDSIELRKIAIEAVIMILKQQKKTHKKMKLDPYTISQLAKQSGTVFPGDRPDNEWVKYRKVTLPQNIEEWHEMHFLHREYHGYYCWPSELTVYVPPHEQQGASLTSNSSVLEDKEEAMYNFFSCSKNLDQLIYFLSLEEQKGVDSFSEERYLMFKGLFRNGGYALLKMFVPYMDSLICSSQENSQRCAAEIIAASIRGAKHWPYEMITLMWELIAPMIQNALQNMNEETINDWKKCFRLASNNRDPKWNHWLFELLLNYPAQSNTFLEAGRLSCIEGILHCHLWKMSEVLTLWLSTLKLCLSHEFENVRQRVGEALSCIFEADISFPGGASPKSPHIADFIAYVLPSLSLLYKMGADSTGTELRKTQNESNLNETVSTQGHEKNTKICSHEGKKIAIRMLKTVCIWISTLVSRSEFGIAASFYELVPLICLMENDENDSELALLCSKVLGKLAQTVHEPDHISPALSAMKETSECESWKSHIICLRFLEVFIFYNMPVVRSNDKWSRVAIDIVLKLLEDNSLEVRENAAQVLCGLLHTGFIKDVSQLLNSFKVKVGMKRTTECKSTDPTYLRLHHAAILGLCSFINAHPYDIPDFVPDLFTILQKHINDSRPIPQTIRKTLSDFQRTHHDKWGQNRLKFSEEQLTIMEEIAEPLSYYT</sequence>
<dbReference type="Pfam" id="PF11919">
    <property type="entry name" value="PSME4_C"/>
    <property type="match status" value="1"/>
</dbReference>
<dbReference type="GO" id="GO:0010499">
    <property type="term" value="P:proteasomal ubiquitin-independent protein catabolic process"/>
    <property type="evidence" value="ECO:0007669"/>
    <property type="project" value="TreeGrafter"/>
</dbReference>
<gene>
    <name evidence="12" type="ORF">R5R35_013064</name>
</gene>
<protein>
    <recommendedName>
        <fullName evidence="14">Proteasome activator complex subunit 4</fullName>
    </recommendedName>
</protein>
<dbReference type="GO" id="GO:0070628">
    <property type="term" value="F:proteasome binding"/>
    <property type="evidence" value="ECO:0007669"/>
    <property type="project" value="InterPro"/>
</dbReference>
<dbReference type="Pfam" id="PF23096">
    <property type="entry name" value="HEAT_PSME4"/>
    <property type="match status" value="1"/>
</dbReference>
<evidence type="ECO:0000259" key="11">
    <source>
        <dbReference type="Pfam" id="PF23096"/>
    </source>
</evidence>
<evidence type="ECO:0000256" key="6">
    <source>
        <dbReference type="ARBA" id="ARBA00022763"/>
    </source>
</evidence>
<feature type="domain" description="Proteasome activator complex subunit 4 C-terminal" evidence="9">
    <location>
        <begin position="1741"/>
        <end position="1824"/>
    </location>
</feature>
<dbReference type="GO" id="GO:0005829">
    <property type="term" value="C:cytosol"/>
    <property type="evidence" value="ECO:0007669"/>
    <property type="project" value="TreeGrafter"/>
</dbReference>
<accession>A0AAN9YVP4</accession>
<evidence type="ECO:0000259" key="9">
    <source>
        <dbReference type="Pfam" id="PF11919"/>
    </source>
</evidence>
<evidence type="ECO:0000259" key="10">
    <source>
        <dbReference type="Pfam" id="PF16507"/>
    </source>
</evidence>
<comment type="similarity">
    <text evidence="3">Belongs to the BLM10 family.</text>
</comment>
<dbReference type="SUPFAM" id="SSF48371">
    <property type="entry name" value="ARM repeat"/>
    <property type="match status" value="1"/>
</dbReference>
<evidence type="ECO:0000256" key="4">
    <source>
        <dbReference type="ARBA" id="ARBA00022490"/>
    </source>
</evidence>
<keyword evidence="6" id="KW-0227">DNA damage</keyword>
<organism evidence="12 13">
    <name type="scientific">Gryllus longicercus</name>
    <dbReference type="NCBI Taxonomy" id="2509291"/>
    <lineage>
        <taxon>Eukaryota</taxon>
        <taxon>Metazoa</taxon>
        <taxon>Ecdysozoa</taxon>
        <taxon>Arthropoda</taxon>
        <taxon>Hexapoda</taxon>
        <taxon>Insecta</taxon>
        <taxon>Pterygota</taxon>
        <taxon>Neoptera</taxon>
        <taxon>Polyneoptera</taxon>
        <taxon>Orthoptera</taxon>
        <taxon>Ensifera</taxon>
        <taxon>Gryllidea</taxon>
        <taxon>Grylloidea</taxon>
        <taxon>Gryllidae</taxon>
        <taxon>Gryllinae</taxon>
        <taxon>Gryllus</taxon>
    </lineage>
</organism>
<dbReference type="InterPro" id="IPR035309">
    <property type="entry name" value="PSME4"/>
</dbReference>
<evidence type="ECO:0000256" key="5">
    <source>
        <dbReference type="ARBA" id="ARBA00022737"/>
    </source>
</evidence>
<dbReference type="PANTHER" id="PTHR32170:SF3">
    <property type="entry name" value="PROTEASOME ACTIVATOR COMPLEX SUBUNIT 4"/>
    <property type="match status" value="1"/>
</dbReference>
<dbReference type="EMBL" id="JAZDUA010000909">
    <property type="protein sequence ID" value="KAK7788858.1"/>
    <property type="molecule type" value="Genomic_DNA"/>
</dbReference>
<dbReference type="GO" id="GO:0016607">
    <property type="term" value="C:nuclear speck"/>
    <property type="evidence" value="ECO:0007669"/>
    <property type="project" value="UniProtKB-SubCell"/>
</dbReference>
<dbReference type="GO" id="GO:0016504">
    <property type="term" value="F:peptidase activator activity"/>
    <property type="evidence" value="ECO:0007669"/>
    <property type="project" value="InterPro"/>
</dbReference>